<dbReference type="Gene3D" id="3.30.1810.10">
    <property type="entry name" value="YdfO-like"/>
    <property type="match status" value="1"/>
</dbReference>
<dbReference type="InterPro" id="IPR009833">
    <property type="entry name" value="DUF1398"/>
</dbReference>
<keyword evidence="2" id="KW-1185">Reference proteome</keyword>
<dbReference type="Proteomes" id="UP001597534">
    <property type="component" value="Unassembled WGS sequence"/>
</dbReference>
<reference evidence="2" key="1">
    <citation type="journal article" date="2019" name="Int. J. Syst. Evol. Microbiol.">
        <title>The Global Catalogue of Microorganisms (GCM) 10K type strain sequencing project: providing services to taxonomists for standard genome sequencing and annotation.</title>
        <authorList>
            <consortium name="The Broad Institute Genomics Platform"/>
            <consortium name="The Broad Institute Genome Sequencing Center for Infectious Disease"/>
            <person name="Wu L."/>
            <person name="Ma J."/>
        </authorList>
    </citation>
    <scope>NUCLEOTIDE SEQUENCE [LARGE SCALE GENOMIC DNA]</scope>
    <source>
        <strain evidence="2">KCTC 22671</strain>
    </source>
</reference>
<accession>A0ABW5YIK7</accession>
<dbReference type="EMBL" id="JBHUPC010000004">
    <property type="protein sequence ID" value="MFD2890413.1"/>
    <property type="molecule type" value="Genomic_DNA"/>
</dbReference>
<dbReference type="RefSeq" id="WP_379809847.1">
    <property type="nucleotide sequence ID" value="NZ_JBHUPC010000004.1"/>
</dbReference>
<sequence length="136" mass="15296">MHSENTTFTMEQIYTAFGRVKSGADFPQFVQDLKTIGVTYYDTYVADGRTSYYGSGTFKLDSAAKYPALPITAIASSEQLRHAITIHQQGQTDYPTFCLQAAQAGVVKWRTHMQEMTVTYFDQQDNPLLVEPIPQP</sequence>
<dbReference type="Pfam" id="PF07166">
    <property type="entry name" value="DUF1398"/>
    <property type="match status" value="1"/>
</dbReference>
<evidence type="ECO:0000313" key="1">
    <source>
        <dbReference type="EMBL" id="MFD2890413.1"/>
    </source>
</evidence>
<evidence type="ECO:0000313" key="2">
    <source>
        <dbReference type="Proteomes" id="UP001597534"/>
    </source>
</evidence>
<dbReference type="InterPro" id="IPR036696">
    <property type="entry name" value="YdfO-like_sf"/>
</dbReference>
<proteinExistence type="predicted"/>
<organism evidence="1 2">
    <name type="scientific">Flavobacterium chuncheonense</name>
    <dbReference type="NCBI Taxonomy" id="2026653"/>
    <lineage>
        <taxon>Bacteria</taxon>
        <taxon>Pseudomonadati</taxon>
        <taxon>Bacteroidota</taxon>
        <taxon>Flavobacteriia</taxon>
        <taxon>Flavobacteriales</taxon>
        <taxon>Flavobacteriaceae</taxon>
        <taxon>Flavobacterium</taxon>
    </lineage>
</organism>
<name>A0ABW5YIK7_9FLAO</name>
<dbReference type="SUPFAM" id="SSF160419">
    <property type="entry name" value="YdfO-like"/>
    <property type="match status" value="1"/>
</dbReference>
<protein>
    <submittedName>
        <fullName evidence="1">DUF1398 domain-containing protein</fullName>
    </submittedName>
</protein>
<comment type="caution">
    <text evidence="1">The sequence shown here is derived from an EMBL/GenBank/DDBJ whole genome shotgun (WGS) entry which is preliminary data.</text>
</comment>
<gene>
    <name evidence="1" type="ORF">ACFS5J_00075</name>
</gene>